<dbReference type="GO" id="GO:0006777">
    <property type="term" value="P:Mo-molybdopterin cofactor biosynthetic process"/>
    <property type="evidence" value="ECO:0007669"/>
    <property type="project" value="UniProtKB-UniRule"/>
</dbReference>
<evidence type="ECO:0000256" key="10">
    <source>
        <dbReference type="ARBA" id="ARBA00047317"/>
    </source>
</evidence>
<dbReference type="UniPathway" id="UPA00344"/>
<dbReference type="SMART" id="SM00852">
    <property type="entry name" value="MoCF_biosynth"/>
    <property type="match status" value="1"/>
</dbReference>
<dbReference type="InterPro" id="IPR036135">
    <property type="entry name" value="MoeA_linker/N_sf"/>
</dbReference>
<dbReference type="Gene3D" id="3.90.105.10">
    <property type="entry name" value="Molybdopterin biosynthesis moea protein, domain 2"/>
    <property type="match status" value="1"/>
</dbReference>
<dbReference type="STRING" id="650850.SAMN04488129_10277"/>
<keyword evidence="5 11" id="KW-0500">Molybdenum</keyword>
<keyword evidence="14" id="KW-1185">Reference proteome</keyword>
<protein>
    <recommendedName>
        <fullName evidence="11">Molybdopterin molybdenumtransferase</fullName>
        <ecNumber evidence="11">2.10.1.1</ecNumber>
    </recommendedName>
</protein>
<dbReference type="Gene3D" id="2.40.340.10">
    <property type="entry name" value="MoeA, C-terminal, domain IV"/>
    <property type="match status" value="1"/>
</dbReference>
<dbReference type="SUPFAM" id="SSF63882">
    <property type="entry name" value="MoeA N-terminal region -like"/>
    <property type="match status" value="1"/>
</dbReference>
<gene>
    <name evidence="13" type="ORF">SAMN04488129_10277</name>
</gene>
<evidence type="ECO:0000313" key="13">
    <source>
        <dbReference type="EMBL" id="SEK42152.1"/>
    </source>
</evidence>
<dbReference type="EMBL" id="FOBC01000002">
    <property type="protein sequence ID" value="SEK42152.1"/>
    <property type="molecule type" value="Genomic_DNA"/>
</dbReference>
<dbReference type="GO" id="GO:0061599">
    <property type="term" value="F:molybdopterin molybdotransferase activity"/>
    <property type="evidence" value="ECO:0007669"/>
    <property type="project" value="UniProtKB-UniRule"/>
</dbReference>
<evidence type="ECO:0000256" key="3">
    <source>
        <dbReference type="ARBA" id="ARBA00005046"/>
    </source>
</evidence>
<evidence type="ECO:0000256" key="2">
    <source>
        <dbReference type="ARBA" id="ARBA00002901"/>
    </source>
</evidence>
<comment type="function">
    <text evidence="2 11">Catalyzes the insertion of molybdate into adenylated molybdopterin with the concomitant release of AMP.</text>
</comment>
<dbReference type="Pfam" id="PF00994">
    <property type="entry name" value="MoCF_biosynth"/>
    <property type="match status" value="1"/>
</dbReference>
<dbReference type="Gene3D" id="2.170.190.11">
    <property type="entry name" value="Molybdopterin biosynthesis moea protein, domain 3"/>
    <property type="match status" value="1"/>
</dbReference>
<keyword evidence="8 11" id="KW-0460">Magnesium</keyword>
<dbReference type="CDD" id="cd00887">
    <property type="entry name" value="MoeA"/>
    <property type="match status" value="1"/>
</dbReference>
<dbReference type="InterPro" id="IPR001453">
    <property type="entry name" value="MoaB/Mog_dom"/>
</dbReference>
<evidence type="ECO:0000256" key="11">
    <source>
        <dbReference type="RuleBase" id="RU365090"/>
    </source>
</evidence>
<dbReference type="InterPro" id="IPR005110">
    <property type="entry name" value="MoeA_linker/N"/>
</dbReference>
<evidence type="ECO:0000256" key="1">
    <source>
        <dbReference type="ARBA" id="ARBA00001946"/>
    </source>
</evidence>
<organism evidence="13 14">
    <name type="scientific">Halomonas daqiaonensis</name>
    <dbReference type="NCBI Taxonomy" id="650850"/>
    <lineage>
        <taxon>Bacteria</taxon>
        <taxon>Pseudomonadati</taxon>
        <taxon>Pseudomonadota</taxon>
        <taxon>Gammaproteobacteria</taxon>
        <taxon>Oceanospirillales</taxon>
        <taxon>Halomonadaceae</taxon>
        <taxon>Halomonas</taxon>
    </lineage>
</organism>
<dbReference type="Pfam" id="PF03454">
    <property type="entry name" value="MoeA_C"/>
    <property type="match status" value="1"/>
</dbReference>
<evidence type="ECO:0000313" key="14">
    <source>
        <dbReference type="Proteomes" id="UP000198807"/>
    </source>
</evidence>
<dbReference type="Pfam" id="PF03453">
    <property type="entry name" value="MoeA_N"/>
    <property type="match status" value="1"/>
</dbReference>
<dbReference type="FunFam" id="3.40.980.10:FF:000004">
    <property type="entry name" value="Molybdopterin molybdenumtransferase"/>
    <property type="match status" value="1"/>
</dbReference>
<dbReference type="InterPro" id="IPR036688">
    <property type="entry name" value="MoeA_C_domain_IV_sf"/>
</dbReference>
<keyword evidence="7 11" id="KW-0479">Metal-binding</keyword>
<reference evidence="14" key="1">
    <citation type="submission" date="2016-10" db="EMBL/GenBank/DDBJ databases">
        <authorList>
            <person name="Varghese N."/>
            <person name="Submissions S."/>
        </authorList>
    </citation>
    <scope>NUCLEOTIDE SEQUENCE [LARGE SCALE GENOMIC DNA]</scope>
    <source>
        <strain evidence="14">CGMCC 1.9150</strain>
    </source>
</reference>
<dbReference type="RefSeq" id="WP_089709986.1">
    <property type="nucleotide sequence ID" value="NZ_FOBC01000002.1"/>
</dbReference>
<evidence type="ECO:0000256" key="6">
    <source>
        <dbReference type="ARBA" id="ARBA00022679"/>
    </source>
</evidence>
<comment type="similarity">
    <text evidence="4 11">Belongs to the MoeA family.</text>
</comment>
<evidence type="ECO:0000256" key="9">
    <source>
        <dbReference type="ARBA" id="ARBA00023150"/>
    </source>
</evidence>
<comment type="pathway">
    <text evidence="3 11">Cofactor biosynthesis; molybdopterin biosynthesis.</text>
</comment>
<evidence type="ECO:0000256" key="8">
    <source>
        <dbReference type="ARBA" id="ARBA00022842"/>
    </source>
</evidence>
<name>A0A1H7GYL4_9GAMM</name>
<feature type="domain" description="MoaB/Mog" evidence="12">
    <location>
        <begin position="189"/>
        <end position="328"/>
    </location>
</feature>
<dbReference type="GO" id="GO:0005829">
    <property type="term" value="C:cytosol"/>
    <property type="evidence" value="ECO:0007669"/>
    <property type="project" value="TreeGrafter"/>
</dbReference>
<dbReference type="InterPro" id="IPR036425">
    <property type="entry name" value="MoaB/Mog-like_dom_sf"/>
</dbReference>
<dbReference type="GO" id="GO:0046872">
    <property type="term" value="F:metal ion binding"/>
    <property type="evidence" value="ECO:0007669"/>
    <property type="project" value="UniProtKB-UniRule"/>
</dbReference>
<dbReference type="Gene3D" id="3.40.980.10">
    <property type="entry name" value="MoaB/Mog-like domain"/>
    <property type="match status" value="1"/>
</dbReference>
<dbReference type="SUPFAM" id="SSF63867">
    <property type="entry name" value="MoeA C-terminal domain-like"/>
    <property type="match status" value="1"/>
</dbReference>
<dbReference type="PANTHER" id="PTHR10192">
    <property type="entry name" value="MOLYBDOPTERIN BIOSYNTHESIS PROTEIN"/>
    <property type="match status" value="1"/>
</dbReference>
<evidence type="ECO:0000259" key="12">
    <source>
        <dbReference type="SMART" id="SM00852"/>
    </source>
</evidence>
<dbReference type="NCBIfam" id="NF045515">
    <property type="entry name" value="Glp_gephyrin"/>
    <property type="match status" value="1"/>
</dbReference>
<evidence type="ECO:0000256" key="5">
    <source>
        <dbReference type="ARBA" id="ARBA00022505"/>
    </source>
</evidence>
<keyword evidence="9 11" id="KW-0501">Molybdenum cofactor biosynthesis</keyword>
<evidence type="ECO:0000256" key="7">
    <source>
        <dbReference type="ARBA" id="ARBA00022723"/>
    </source>
</evidence>
<keyword evidence="6 11" id="KW-0808">Transferase</keyword>
<proteinExistence type="inferred from homology"/>
<comment type="catalytic activity">
    <reaction evidence="10">
        <text>adenylyl-molybdopterin + molybdate = Mo-molybdopterin + AMP + H(+)</text>
        <dbReference type="Rhea" id="RHEA:35047"/>
        <dbReference type="ChEBI" id="CHEBI:15378"/>
        <dbReference type="ChEBI" id="CHEBI:36264"/>
        <dbReference type="ChEBI" id="CHEBI:62727"/>
        <dbReference type="ChEBI" id="CHEBI:71302"/>
        <dbReference type="ChEBI" id="CHEBI:456215"/>
        <dbReference type="EC" id="2.10.1.1"/>
    </reaction>
</comment>
<dbReference type="OrthoDB" id="9804758at2"/>
<comment type="cofactor">
    <cofactor evidence="1 11">
        <name>Mg(2+)</name>
        <dbReference type="ChEBI" id="CHEBI:18420"/>
    </cofactor>
</comment>
<evidence type="ECO:0000256" key="4">
    <source>
        <dbReference type="ARBA" id="ARBA00010763"/>
    </source>
</evidence>
<dbReference type="InterPro" id="IPR005111">
    <property type="entry name" value="MoeA_C_domain_IV"/>
</dbReference>
<dbReference type="SUPFAM" id="SSF53218">
    <property type="entry name" value="Molybdenum cofactor biosynthesis proteins"/>
    <property type="match status" value="1"/>
</dbReference>
<dbReference type="EC" id="2.10.1.1" evidence="11"/>
<dbReference type="AlphaFoldDB" id="A0A1H7GYL4"/>
<accession>A0A1H7GYL4</accession>
<dbReference type="InterPro" id="IPR038987">
    <property type="entry name" value="MoeA-like"/>
</dbReference>
<dbReference type="PANTHER" id="PTHR10192:SF31">
    <property type="entry name" value="MOLYBDOPTERIN MOLYBDENUMTRANSFERASE"/>
    <property type="match status" value="1"/>
</dbReference>
<dbReference type="NCBIfam" id="TIGR00177">
    <property type="entry name" value="molyb_syn"/>
    <property type="match status" value="1"/>
</dbReference>
<sequence>MTLSCFDLGERMLPVAEARTRLASLIEAPLPAERVALAELYGRVLAEDAVSSIDVPQNTNAAMDGIALAWPSTVELPDEWRSVGEVLAGSRRDEPLGAGECVRITTGAPLPPGTDTVIMVEQLEEHGETLTVQQPDGVRRGQHVRQAGEDIRQGQTALHAGTRLGAAELGLLASLGLDEASVHRRPRVAIFSTGDEVTAPGEPLPPAGIHDANRYTLAGLLAEQGAELIDLGILPDDRDAMVAALSDAAGRADMVITSGGVSVGHADFTRAALEAVGRLAFWRIAIRPGRPLACGLLGERGVPFLGLPGNPVAVMVTFLQFVAPLLSKLQGRPEREPERLVAIADEALKSRLGRTDYLRGRYHADAAGRLHVCSTGAQGSGILSSMVAANCLIELTDDREAAAPGETVSIQPLHRLP</sequence>
<dbReference type="Proteomes" id="UP000198807">
    <property type="component" value="Unassembled WGS sequence"/>
</dbReference>